<name>A0A835H0W5_9MAGN</name>
<dbReference type="PANTHER" id="PTHR19241">
    <property type="entry name" value="ATP-BINDING CASSETTE TRANSPORTER"/>
    <property type="match status" value="1"/>
</dbReference>
<evidence type="ECO:0000313" key="9">
    <source>
        <dbReference type="Proteomes" id="UP000631114"/>
    </source>
</evidence>
<accession>A0A835H0W5</accession>
<evidence type="ECO:0000313" key="8">
    <source>
        <dbReference type="EMBL" id="KAF9591166.1"/>
    </source>
</evidence>
<dbReference type="Proteomes" id="UP000631114">
    <property type="component" value="Unassembled WGS sequence"/>
</dbReference>
<organism evidence="8 9">
    <name type="scientific">Coptis chinensis</name>
    <dbReference type="NCBI Taxonomy" id="261450"/>
    <lineage>
        <taxon>Eukaryota</taxon>
        <taxon>Viridiplantae</taxon>
        <taxon>Streptophyta</taxon>
        <taxon>Embryophyta</taxon>
        <taxon>Tracheophyta</taxon>
        <taxon>Spermatophyta</taxon>
        <taxon>Magnoliopsida</taxon>
        <taxon>Ranunculales</taxon>
        <taxon>Ranunculaceae</taxon>
        <taxon>Coptidoideae</taxon>
        <taxon>Coptis</taxon>
    </lineage>
</organism>
<feature type="domain" description="ABC-2 type transporter transmembrane" evidence="7">
    <location>
        <begin position="85"/>
        <end position="222"/>
    </location>
</feature>
<evidence type="ECO:0000256" key="1">
    <source>
        <dbReference type="ARBA" id="ARBA00004141"/>
    </source>
</evidence>
<sequence length="239" mass="27704">MFAQLILMKRGDQMIYSGPVGQHSSKLIEYFLGIPEDQLGLDFAHLYRKSQLHEENKKLVEELSVPAPSSRDIDFPTQFPQNGWEQYKACLWKQHLSYWRSPHYNLVRIYFMIFASVLFGAAFWQKGKNINTEQDLFNILEAIFALMQFLGINNCSSVLPFVSKERTVLYREKFAGMYSSLAYSFSQMTIEIPYIFFLTVIFVTITYPAIGFYWSTYKVIWAYQNGGFGANGFAQQLGT</sequence>
<feature type="transmembrane region" description="Helical" evidence="6">
    <location>
        <begin position="136"/>
        <end position="162"/>
    </location>
</feature>
<dbReference type="AlphaFoldDB" id="A0A835H0W5"/>
<proteinExistence type="predicted"/>
<keyword evidence="4 6" id="KW-1133">Transmembrane helix</keyword>
<dbReference type="EMBL" id="JADFTS010000008">
    <property type="protein sequence ID" value="KAF9591166.1"/>
    <property type="molecule type" value="Genomic_DNA"/>
</dbReference>
<dbReference type="Pfam" id="PF01061">
    <property type="entry name" value="ABC2_membrane"/>
    <property type="match status" value="1"/>
</dbReference>
<evidence type="ECO:0000256" key="6">
    <source>
        <dbReference type="SAM" id="Phobius"/>
    </source>
</evidence>
<comment type="subcellular location">
    <subcellularLocation>
        <location evidence="1">Membrane</location>
        <topology evidence="1">Multi-pass membrane protein</topology>
    </subcellularLocation>
</comment>
<keyword evidence="5 6" id="KW-0472">Membrane</keyword>
<gene>
    <name evidence="8" type="ORF">IFM89_002121</name>
</gene>
<feature type="transmembrane region" description="Helical" evidence="6">
    <location>
        <begin position="194"/>
        <end position="214"/>
    </location>
</feature>
<keyword evidence="9" id="KW-1185">Reference proteome</keyword>
<dbReference type="OrthoDB" id="66620at2759"/>
<feature type="transmembrane region" description="Helical" evidence="6">
    <location>
        <begin position="106"/>
        <end position="124"/>
    </location>
</feature>
<evidence type="ECO:0000256" key="2">
    <source>
        <dbReference type="ARBA" id="ARBA00022448"/>
    </source>
</evidence>
<reference evidence="8 9" key="1">
    <citation type="submission" date="2020-10" db="EMBL/GenBank/DDBJ databases">
        <title>The Coptis chinensis genome and diversification of protoberbering-type alkaloids.</title>
        <authorList>
            <person name="Wang B."/>
            <person name="Shu S."/>
            <person name="Song C."/>
            <person name="Liu Y."/>
        </authorList>
    </citation>
    <scope>NUCLEOTIDE SEQUENCE [LARGE SCALE GENOMIC DNA]</scope>
    <source>
        <strain evidence="8">HL-2020</strain>
        <tissue evidence="8">Leaf</tissue>
    </source>
</reference>
<comment type="caution">
    <text evidence="8">The sequence shown here is derived from an EMBL/GenBank/DDBJ whole genome shotgun (WGS) entry which is preliminary data.</text>
</comment>
<keyword evidence="2" id="KW-0813">Transport</keyword>
<protein>
    <recommendedName>
        <fullName evidence="7">ABC-2 type transporter transmembrane domain-containing protein</fullName>
    </recommendedName>
</protein>
<dbReference type="InterPro" id="IPR013525">
    <property type="entry name" value="ABC2_TM"/>
</dbReference>
<evidence type="ECO:0000256" key="3">
    <source>
        <dbReference type="ARBA" id="ARBA00022692"/>
    </source>
</evidence>
<dbReference type="GO" id="GO:0005886">
    <property type="term" value="C:plasma membrane"/>
    <property type="evidence" value="ECO:0007669"/>
    <property type="project" value="UniProtKB-ARBA"/>
</dbReference>
<evidence type="ECO:0000256" key="4">
    <source>
        <dbReference type="ARBA" id="ARBA00022989"/>
    </source>
</evidence>
<dbReference type="GO" id="GO:0140359">
    <property type="term" value="F:ABC-type transporter activity"/>
    <property type="evidence" value="ECO:0007669"/>
    <property type="project" value="InterPro"/>
</dbReference>
<keyword evidence="3 6" id="KW-0812">Transmembrane</keyword>
<evidence type="ECO:0000259" key="7">
    <source>
        <dbReference type="Pfam" id="PF01061"/>
    </source>
</evidence>
<evidence type="ECO:0000256" key="5">
    <source>
        <dbReference type="ARBA" id="ARBA00023136"/>
    </source>
</evidence>